<dbReference type="EMBL" id="HBFS01001467">
    <property type="protein sequence ID" value="CAD8907795.1"/>
    <property type="molecule type" value="Transcribed_RNA"/>
</dbReference>
<dbReference type="AlphaFoldDB" id="A0A7S1C4L9"/>
<dbReference type="Pfam" id="PF00397">
    <property type="entry name" value="WW"/>
    <property type="match status" value="1"/>
</dbReference>
<dbReference type="Gene3D" id="3.10.50.40">
    <property type="match status" value="1"/>
</dbReference>
<dbReference type="EC" id="5.2.1.8" evidence="11"/>
<evidence type="ECO:0000256" key="8">
    <source>
        <dbReference type="ARBA" id="ARBA00054022"/>
    </source>
</evidence>
<proteinExistence type="predicted"/>
<comment type="subcellular location">
    <subcellularLocation>
        <location evidence="3">Host cytoplasm</location>
    </subcellularLocation>
    <subcellularLocation>
        <location evidence="2">Host nucleus</location>
    </subcellularLocation>
</comment>
<dbReference type="SUPFAM" id="SSF51045">
    <property type="entry name" value="WW domain"/>
    <property type="match status" value="1"/>
</dbReference>
<dbReference type="GO" id="GO:0005634">
    <property type="term" value="C:nucleus"/>
    <property type="evidence" value="ECO:0007669"/>
    <property type="project" value="TreeGrafter"/>
</dbReference>
<evidence type="ECO:0000313" key="14">
    <source>
        <dbReference type="EMBL" id="CAD8907795.1"/>
    </source>
</evidence>
<sequence>MSAPEGWTVKESRSRPGVMYYVNNHTGETQWEMPTAPATAGVGPDEVRASHILCKHTGSRRPASWREDPITRTKEEALERLQAFRDAIVEGKADFAEIASKESDCSSARKGGDLGPFSRGMMQKPFEDATYALKVGELSGIVDTDSGVHIILRTG</sequence>
<evidence type="ECO:0000259" key="12">
    <source>
        <dbReference type="PROSITE" id="PS50020"/>
    </source>
</evidence>
<evidence type="ECO:0000256" key="2">
    <source>
        <dbReference type="ARBA" id="ARBA00004147"/>
    </source>
</evidence>
<keyword evidence="4" id="KW-1048">Host nucleus</keyword>
<evidence type="ECO:0000256" key="3">
    <source>
        <dbReference type="ARBA" id="ARBA00004192"/>
    </source>
</evidence>
<comment type="function">
    <text evidence="8">Peptidyl-prolyl cis/trans isomerase (PPIase) that acts as a key virulence factor by promoting host leukocyte transformation. Binds to and isomerizes specific phosphorylated Ser/Thr-Pro (pSer/Thr-Pro) motifs in a subset of proteins, resulting in conformational changes in the proteins. Promotes host leukocyte transformation by binding to phosphorylated host FBXW7, disrupting dimerization and promoting FBXW7 autoubiquitination and subsequent degradation. Degradation of host FBXW7, leads to stabilization of JUN, which promotes cell transformation.</text>
</comment>
<name>A0A7S1C4L9_9STRA</name>
<gene>
    <name evidence="14" type="ORF">BSP0115_LOCUS991</name>
</gene>
<dbReference type="PROSITE" id="PS50198">
    <property type="entry name" value="PPIC_PPIASE_2"/>
    <property type="match status" value="1"/>
</dbReference>
<evidence type="ECO:0000256" key="5">
    <source>
        <dbReference type="ARBA" id="ARBA00023110"/>
    </source>
</evidence>
<dbReference type="Pfam" id="PF00639">
    <property type="entry name" value="Rotamase"/>
    <property type="match status" value="1"/>
</dbReference>
<comment type="subunit">
    <text evidence="9">Interacts with host FBXW7; leading to FBXW7 autoubiquitination and subsequent degradation.</text>
</comment>
<evidence type="ECO:0000259" key="13">
    <source>
        <dbReference type="PROSITE" id="PS50198"/>
    </source>
</evidence>
<dbReference type="PROSITE" id="PS50020">
    <property type="entry name" value="WW_DOMAIN_2"/>
    <property type="match status" value="1"/>
</dbReference>
<feature type="domain" description="WW" evidence="12">
    <location>
        <begin position="1"/>
        <end position="36"/>
    </location>
</feature>
<keyword evidence="6" id="KW-1035">Host cytoplasm</keyword>
<dbReference type="SMART" id="SM00456">
    <property type="entry name" value="WW"/>
    <property type="match status" value="1"/>
</dbReference>
<dbReference type="InterPro" id="IPR046357">
    <property type="entry name" value="PPIase_dom_sf"/>
</dbReference>
<evidence type="ECO:0000256" key="7">
    <source>
        <dbReference type="ARBA" id="ARBA00023235"/>
    </source>
</evidence>
<dbReference type="InterPro" id="IPR051370">
    <property type="entry name" value="PPIase_Pin1"/>
</dbReference>
<dbReference type="GO" id="GO:0030430">
    <property type="term" value="C:host cell cytoplasm"/>
    <property type="evidence" value="ECO:0007669"/>
    <property type="project" value="UniProtKB-SubCell"/>
</dbReference>
<protein>
    <recommendedName>
        <fullName evidence="11">Peptidyl-prolyl cis-trans isomerase</fullName>
        <ecNumber evidence="11">5.2.1.8</ecNumber>
    </recommendedName>
</protein>
<dbReference type="GO" id="GO:0005829">
    <property type="term" value="C:cytosol"/>
    <property type="evidence" value="ECO:0007669"/>
    <property type="project" value="TreeGrafter"/>
</dbReference>
<comment type="catalytic activity">
    <reaction evidence="1 11">
        <text>[protein]-peptidylproline (omega=180) = [protein]-peptidylproline (omega=0)</text>
        <dbReference type="Rhea" id="RHEA:16237"/>
        <dbReference type="Rhea" id="RHEA-COMP:10747"/>
        <dbReference type="Rhea" id="RHEA-COMP:10748"/>
        <dbReference type="ChEBI" id="CHEBI:83833"/>
        <dbReference type="ChEBI" id="CHEBI:83834"/>
        <dbReference type="EC" id="5.2.1.8"/>
    </reaction>
</comment>
<dbReference type="GO" id="GO:0042025">
    <property type="term" value="C:host cell nucleus"/>
    <property type="evidence" value="ECO:0007669"/>
    <property type="project" value="UniProtKB-SubCell"/>
</dbReference>
<dbReference type="InterPro" id="IPR000297">
    <property type="entry name" value="PPIase_PpiC"/>
</dbReference>
<dbReference type="GO" id="GO:0080090">
    <property type="term" value="P:regulation of primary metabolic process"/>
    <property type="evidence" value="ECO:0007669"/>
    <property type="project" value="UniProtKB-ARBA"/>
</dbReference>
<accession>A0A7S1C4L9</accession>
<dbReference type="InterPro" id="IPR001202">
    <property type="entry name" value="WW_dom"/>
</dbReference>
<feature type="domain" description="PpiC" evidence="13">
    <location>
        <begin position="44"/>
        <end position="155"/>
    </location>
</feature>
<evidence type="ECO:0000256" key="11">
    <source>
        <dbReference type="RuleBase" id="RU363014"/>
    </source>
</evidence>
<evidence type="ECO:0000256" key="9">
    <source>
        <dbReference type="ARBA" id="ARBA00066165"/>
    </source>
</evidence>
<evidence type="ECO:0000256" key="6">
    <source>
        <dbReference type="ARBA" id="ARBA00023200"/>
    </source>
</evidence>
<keyword evidence="5 10" id="KW-0697">Rotamase</keyword>
<organism evidence="14">
    <name type="scientific">Bicosoecida sp. CB-2014</name>
    <dbReference type="NCBI Taxonomy" id="1486930"/>
    <lineage>
        <taxon>Eukaryota</taxon>
        <taxon>Sar</taxon>
        <taxon>Stramenopiles</taxon>
        <taxon>Bigyra</taxon>
        <taxon>Opalozoa</taxon>
        <taxon>Bicosoecida</taxon>
    </lineage>
</organism>
<reference evidence="14" key="1">
    <citation type="submission" date="2021-01" db="EMBL/GenBank/DDBJ databases">
        <authorList>
            <person name="Corre E."/>
            <person name="Pelletier E."/>
            <person name="Niang G."/>
            <person name="Scheremetjew M."/>
            <person name="Finn R."/>
            <person name="Kale V."/>
            <person name="Holt S."/>
            <person name="Cochrane G."/>
            <person name="Meng A."/>
            <person name="Brown T."/>
            <person name="Cohen L."/>
        </authorList>
    </citation>
    <scope>NUCLEOTIDE SEQUENCE</scope>
    <source>
        <strain evidence="14">Ms1</strain>
    </source>
</reference>
<dbReference type="PANTHER" id="PTHR10657">
    <property type="entry name" value="PEPTIDYL-PROLYL CIS-TRANS ISOMERASE"/>
    <property type="match status" value="1"/>
</dbReference>
<dbReference type="PANTHER" id="PTHR10657:SF4">
    <property type="entry name" value="PEPTIDYL-PROLYL CIS-TRANS ISOMERASE-RELATED"/>
    <property type="match status" value="1"/>
</dbReference>
<dbReference type="SUPFAM" id="SSF54534">
    <property type="entry name" value="FKBP-like"/>
    <property type="match status" value="1"/>
</dbReference>
<dbReference type="GO" id="GO:0003755">
    <property type="term" value="F:peptidyl-prolyl cis-trans isomerase activity"/>
    <property type="evidence" value="ECO:0007669"/>
    <property type="project" value="UniProtKB-UniRule"/>
</dbReference>
<dbReference type="InterPro" id="IPR036020">
    <property type="entry name" value="WW_dom_sf"/>
</dbReference>
<dbReference type="FunFam" id="3.10.50.40:FF:000010">
    <property type="entry name" value="Peptidyl-prolyl cis-trans isomerase Pin1"/>
    <property type="match status" value="1"/>
</dbReference>
<evidence type="ECO:0000256" key="10">
    <source>
        <dbReference type="PROSITE-ProRule" id="PRU00278"/>
    </source>
</evidence>
<evidence type="ECO:0000256" key="4">
    <source>
        <dbReference type="ARBA" id="ARBA00022562"/>
    </source>
</evidence>
<keyword evidence="7 10" id="KW-0413">Isomerase</keyword>
<dbReference type="GO" id="GO:0060255">
    <property type="term" value="P:regulation of macromolecule metabolic process"/>
    <property type="evidence" value="ECO:0007669"/>
    <property type="project" value="UniProtKB-ARBA"/>
</dbReference>
<dbReference type="Gene3D" id="2.20.70.10">
    <property type="match status" value="1"/>
</dbReference>
<evidence type="ECO:0000256" key="1">
    <source>
        <dbReference type="ARBA" id="ARBA00000971"/>
    </source>
</evidence>
<dbReference type="CDD" id="cd00201">
    <property type="entry name" value="WW"/>
    <property type="match status" value="1"/>
</dbReference>